<organism evidence="1 2">
    <name type="scientific">Caenorhabditis tropicalis</name>
    <dbReference type="NCBI Taxonomy" id="1561998"/>
    <lineage>
        <taxon>Eukaryota</taxon>
        <taxon>Metazoa</taxon>
        <taxon>Ecdysozoa</taxon>
        <taxon>Nematoda</taxon>
        <taxon>Chromadorea</taxon>
        <taxon>Rhabditida</taxon>
        <taxon>Rhabditina</taxon>
        <taxon>Rhabditomorpha</taxon>
        <taxon>Rhabditoidea</taxon>
        <taxon>Rhabditidae</taxon>
        <taxon>Peloderinae</taxon>
        <taxon>Caenorhabditis</taxon>
    </lineage>
</organism>
<evidence type="ECO:0000313" key="1">
    <source>
        <dbReference type="Proteomes" id="UP000095282"/>
    </source>
</evidence>
<evidence type="ECO:0000313" key="2">
    <source>
        <dbReference type="WBParaSite" id="Csp11.Scaffold630.g20641.t1"/>
    </source>
</evidence>
<reference evidence="2" key="1">
    <citation type="submission" date="2016-11" db="UniProtKB">
        <authorList>
            <consortium name="WormBaseParasite"/>
        </authorList>
    </citation>
    <scope>IDENTIFICATION</scope>
</reference>
<name>A0A1I7UYL2_9PELO</name>
<keyword evidence="1" id="KW-1185">Reference proteome</keyword>
<protein>
    <submittedName>
        <fullName evidence="2">Ovule protein</fullName>
    </submittedName>
</protein>
<proteinExistence type="predicted"/>
<dbReference type="AlphaFoldDB" id="A0A1I7UYL2"/>
<dbReference type="Proteomes" id="UP000095282">
    <property type="component" value="Unplaced"/>
</dbReference>
<dbReference type="WBParaSite" id="Csp11.Scaffold630.g20641.t1">
    <property type="protein sequence ID" value="Csp11.Scaffold630.g20641.t1"/>
    <property type="gene ID" value="Csp11.Scaffold630.g20641"/>
</dbReference>
<accession>A0A1I7UYL2</accession>
<sequence length="77" mass="8873">MCEALVLSLQPSHLILSSSWGELLPFFLTYSSEKSGFLPIPPPISHLVWLFSMAMVSRLLHPPSLRFLRKDYRFLLL</sequence>